<evidence type="ECO:0000259" key="2">
    <source>
        <dbReference type="Pfam" id="PF00171"/>
    </source>
</evidence>
<keyword evidence="1" id="KW-0560">Oxidoreductase</keyword>
<dbReference type="InterPro" id="IPR016162">
    <property type="entry name" value="Ald_DH_N"/>
</dbReference>
<evidence type="ECO:0000313" key="4">
    <source>
        <dbReference type="EMBL" id="QIM19479.1"/>
    </source>
</evidence>
<protein>
    <submittedName>
        <fullName evidence="4">Bifunctional proline dehydrogenase/L-glutamate gamma-semialdehyde dehydrogenase</fullName>
    </submittedName>
</protein>
<dbReference type="Proteomes" id="UP000503441">
    <property type="component" value="Chromosome"/>
</dbReference>
<feature type="domain" description="Proline dehydrogenase" evidence="3">
    <location>
        <begin position="204"/>
        <end position="409"/>
    </location>
</feature>
<keyword evidence="5" id="KW-1185">Reference proteome</keyword>
<reference evidence="4 5" key="1">
    <citation type="submission" date="2020-03" db="EMBL/GenBank/DDBJ databases">
        <title>Leucobacter sp. nov., isolated from beetles.</title>
        <authorList>
            <person name="Hyun D.-W."/>
            <person name="Bae J.-W."/>
        </authorList>
    </citation>
    <scope>NUCLEOTIDE SEQUENCE [LARGE SCALE GENOMIC DNA]</scope>
    <source>
        <strain evidence="4 5">HDW9A</strain>
    </source>
</reference>
<gene>
    <name evidence="4" type="ORF">G7066_14490</name>
</gene>
<sequence length="880" mass="94690">MVDQRFSPESVWGALIKKSASRVDNWIAAVRASGTTSPELLGGVSRDPESFEFTRRLIEFVAGTEDAFTSALGLREVAQEMPDSMPVRDRLAVKAGGVASLGLPWAVMPVARRWLRDRVAHLVLATKLPVSSPPGKLPGLTETLRHYSEAGFVPVVHPLGDRVFGPSGAETEIARLAALAAHPAVKHLVVDPARIAPGGTDWSATDDVALAVAALRPILEAAAEHDTVVSIEPSSVRWLRLIPEVLARALADPELDRARVGTRIFAELPESREIYDRVSRWALRRVAEGGAPCEIVLGVAGVAGTERISSIQSGLAVPVIEDRVALTAQMLRLAELALHPGRAAVLRPIIASEDVWMLAAVVELAEKRELQDLVSVQLRSGVVPGLAQTLFTDVGEVRMLLPVIAPQDFVGAVEHLVGLAAEAADPESVVSRLEGLLTAAEDSEDVDGGHEPESTEHVMLVEAALAADKDAPTSHRTQRRAREWDPTERDSALFYRAPDEPTRFETGGLTAAVLGLTRGETGEWQLGEFAPTREIPARSDSGFANEPDTDASVVENRDWARECLARAHLQAEAVGVDPANDTVSLSPVDVDATAVADVVREAGERWATEPHRIRAVRLRRGALAVVAARDRLIQTLVLDTGAPIIELDAEVNRIVDAGRYCGQLAEGLEAVRGATFVPDRLALVAADDLTPLSAQAEAVLATLAAGTGVLWAVPSRLLRSASALVEEWEVGGITPGVVRLESVHAGWTLGALAAYPGTDRAVVFGDRAEARELVRRRPDLRIEGHFHVGGSMLIAPSADLGQAVSDLVDSAFRGRDRIRAPWERRFWSAVSPVHRVSARHLPMPCGRCVWEIPRILKGAILSASTWDQWPLPLRLRVCGH</sequence>
<dbReference type="InterPro" id="IPR002872">
    <property type="entry name" value="Proline_DH_dom"/>
</dbReference>
<dbReference type="Pfam" id="PF00171">
    <property type="entry name" value="Aldedh"/>
    <property type="match status" value="1"/>
</dbReference>
<organism evidence="4 5">
    <name type="scientific">Leucobacter coleopterorum</name>
    <dbReference type="NCBI Taxonomy" id="2714933"/>
    <lineage>
        <taxon>Bacteria</taxon>
        <taxon>Bacillati</taxon>
        <taxon>Actinomycetota</taxon>
        <taxon>Actinomycetes</taxon>
        <taxon>Micrococcales</taxon>
        <taxon>Microbacteriaceae</taxon>
        <taxon>Leucobacter</taxon>
    </lineage>
</organism>
<evidence type="ECO:0000313" key="5">
    <source>
        <dbReference type="Proteomes" id="UP000503441"/>
    </source>
</evidence>
<dbReference type="SUPFAM" id="SSF51730">
    <property type="entry name" value="FAD-linked oxidoreductase"/>
    <property type="match status" value="1"/>
</dbReference>
<dbReference type="EMBL" id="CP049933">
    <property type="protein sequence ID" value="QIM19479.1"/>
    <property type="molecule type" value="Genomic_DNA"/>
</dbReference>
<evidence type="ECO:0000259" key="3">
    <source>
        <dbReference type="Pfam" id="PF01619"/>
    </source>
</evidence>
<dbReference type="InterPro" id="IPR029041">
    <property type="entry name" value="FAD-linked_oxidoreductase-like"/>
</dbReference>
<name>A0ABX6JYS7_9MICO</name>
<evidence type="ECO:0000256" key="1">
    <source>
        <dbReference type="ARBA" id="ARBA00023002"/>
    </source>
</evidence>
<dbReference type="InterPro" id="IPR015590">
    <property type="entry name" value="Aldehyde_DH_dom"/>
</dbReference>
<dbReference type="SUPFAM" id="SSF53720">
    <property type="entry name" value="ALDH-like"/>
    <property type="match status" value="1"/>
</dbReference>
<dbReference type="Pfam" id="PF01619">
    <property type="entry name" value="Pro_dh"/>
    <property type="match status" value="1"/>
</dbReference>
<accession>A0ABX6JYS7</accession>
<proteinExistence type="predicted"/>
<dbReference type="Gene3D" id="3.20.20.220">
    <property type="match status" value="1"/>
</dbReference>
<dbReference type="Gene3D" id="3.40.605.10">
    <property type="entry name" value="Aldehyde Dehydrogenase, Chain A, domain 1"/>
    <property type="match status" value="1"/>
</dbReference>
<dbReference type="InterPro" id="IPR016161">
    <property type="entry name" value="Ald_DH/histidinol_DH"/>
</dbReference>
<dbReference type="RefSeq" id="WP_166331721.1">
    <property type="nucleotide sequence ID" value="NZ_CP049933.1"/>
</dbReference>
<feature type="domain" description="Aldehyde dehydrogenase" evidence="2">
    <location>
        <begin position="576"/>
        <end position="813"/>
    </location>
</feature>